<dbReference type="FunFam" id="3.20.20.10:FF:000002">
    <property type="entry name" value="Alanine racemase"/>
    <property type="match status" value="1"/>
</dbReference>
<dbReference type="EMBL" id="PDKR01000001">
    <property type="protein sequence ID" value="PPI88839.1"/>
    <property type="molecule type" value="Genomic_DNA"/>
</dbReference>
<dbReference type="PROSITE" id="PS00395">
    <property type="entry name" value="ALANINE_RACEMASE"/>
    <property type="match status" value="1"/>
</dbReference>
<evidence type="ECO:0000256" key="3">
    <source>
        <dbReference type="ARBA" id="ARBA00007880"/>
    </source>
</evidence>
<dbReference type="UniPathway" id="UPA00042">
    <property type="reaction ID" value="UER00497"/>
</dbReference>
<comment type="similarity">
    <text evidence="3 7">Belongs to the alanine racemase family.</text>
</comment>
<dbReference type="PANTHER" id="PTHR30511:SF0">
    <property type="entry name" value="ALANINE RACEMASE, CATABOLIC-RELATED"/>
    <property type="match status" value="1"/>
</dbReference>
<evidence type="ECO:0000256" key="9">
    <source>
        <dbReference type="PIRSR" id="PIRSR600821-52"/>
    </source>
</evidence>
<dbReference type="FunFam" id="2.40.37.10:FF:000002">
    <property type="entry name" value="Alanine racemase"/>
    <property type="match status" value="1"/>
</dbReference>
<evidence type="ECO:0000256" key="1">
    <source>
        <dbReference type="ARBA" id="ARBA00000316"/>
    </source>
</evidence>
<evidence type="ECO:0000256" key="2">
    <source>
        <dbReference type="ARBA" id="ARBA00001933"/>
    </source>
</evidence>
<dbReference type="GO" id="GO:0008784">
    <property type="term" value="F:alanine racemase activity"/>
    <property type="evidence" value="ECO:0007669"/>
    <property type="project" value="UniProtKB-UniRule"/>
</dbReference>
<evidence type="ECO:0000259" key="10">
    <source>
        <dbReference type="SMART" id="SM01005"/>
    </source>
</evidence>
<comment type="function">
    <text evidence="7">Catalyzes the interconversion of L-alanine and D-alanine. May also act on other amino acids.</text>
</comment>
<dbReference type="InterPro" id="IPR020622">
    <property type="entry name" value="Ala_racemase_pyridoxalP-BS"/>
</dbReference>
<dbReference type="AlphaFoldDB" id="A0A2P5T2N0"/>
<evidence type="ECO:0000256" key="8">
    <source>
        <dbReference type="PIRSR" id="PIRSR600821-50"/>
    </source>
</evidence>
<comment type="catalytic activity">
    <reaction evidence="1 7">
        <text>L-alanine = D-alanine</text>
        <dbReference type="Rhea" id="RHEA:20249"/>
        <dbReference type="ChEBI" id="CHEBI:57416"/>
        <dbReference type="ChEBI" id="CHEBI:57972"/>
        <dbReference type="EC" id="5.1.1.1"/>
    </reaction>
</comment>
<feature type="domain" description="Alanine racemase C-terminal" evidence="10">
    <location>
        <begin position="233"/>
        <end position="357"/>
    </location>
</feature>
<feature type="binding site" evidence="7 9">
    <location>
        <position position="302"/>
    </location>
    <ligand>
        <name>substrate</name>
    </ligand>
</feature>
<dbReference type="SUPFAM" id="SSF50621">
    <property type="entry name" value="Alanine racemase C-terminal domain-like"/>
    <property type="match status" value="1"/>
</dbReference>
<name>A0A2P5T2N0_9GAMM</name>
<dbReference type="Gene3D" id="2.40.37.10">
    <property type="entry name" value="Lyase, Ornithine Decarboxylase, Chain A, domain 1"/>
    <property type="match status" value="1"/>
</dbReference>
<dbReference type="GO" id="GO:0030632">
    <property type="term" value="P:D-alanine biosynthetic process"/>
    <property type="evidence" value="ECO:0007669"/>
    <property type="project" value="UniProtKB-UniRule"/>
</dbReference>
<feature type="modified residue" description="N6-(pyridoxal phosphate)lysine" evidence="7 8">
    <location>
        <position position="35"/>
    </location>
</feature>
<keyword evidence="5 7" id="KW-0663">Pyridoxal phosphate</keyword>
<dbReference type="EC" id="5.1.1.1" evidence="4 7"/>
<feature type="active site" description="Proton acceptor; specific for L-alanine" evidence="7">
    <location>
        <position position="254"/>
    </location>
</feature>
<dbReference type="Proteomes" id="UP000295937">
    <property type="component" value="Unassembled WGS sequence"/>
</dbReference>
<dbReference type="InterPro" id="IPR011079">
    <property type="entry name" value="Ala_racemase_C"/>
</dbReference>
<evidence type="ECO:0000313" key="12">
    <source>
        <dbReference type="Proteomes" id="UP000295937"/>
    </source>
</evidence>
<dbReference type="Pfam" id="PF01168">
    <property type="entry name" value="Ala_racemase_N"/>
    <property type="match status" value="1"/>
</dbReference>
<evidence type="ECO:0000256" key="5">
    <source>
        <dbReference type="ARBA" id="ARBA00022898"/>
    </source>
</evidence>
<comment type="pathway">
    <text evidence="7">Amino-acid biosynthesis; D-alanine biosynthesis; D-alanine from L-alanine: step 1/1.</text>
</comment>
<dbReference type="InterPro" id="IPR029066">
    <property type="entry name" value="PLP-binding_barrel"/>
</dbReference>
<dbReference type="Pfam" id="PF00842">
    <property type="entry name" value="Ala_racemase_C"/>
    <property type="match status" value="1"/>
</dbReference>
<dbReference type="InterPro" id="IPR000821">
    <property type="entry name" value="Ala_racemase"/>
</dbReference>
<dbReference type="GO" id="GO:0005829">
    <property type="term" value="C:cytosol"/>
    <property type="evidence" value="ECO:0007669"/>
    <property type="project" value="TreeGrafter"/>
</dbReference>
<dbReference type="NCBIfam" id="TIGR00492">
    <property type="entry name" value="alr"/>
    <property type="match status" value="1"/>
</dbReference>
<dbReference type="GO" id="GO:0030170">
    <property type="term" value="F:pyridoxal phosphate binding"/>
    <property type="evidence" value="ECO:0007669"/>
    <property type="project" value="UniProtKB-UniRule"/>
</dbReference>
<organism evidence="11 12">
    <name type="scientific">Candidatus Pantoea edessiphila</name>
    <dbReference type="NCBI Taxonomy" id="2044610"/>
    <lineage>
        <taxon>Bacteria</taxon>
        <taxon>Pseudomonadati</taxon>
        <taxon>Pseudomonadota</taxon>
        <taxon>Gammaproteobacteria</taxon>
        <taxon>Enterobacterales</taxon>
        <taxon>Erwiniaceae</taxon>
        <taxon>Pantoea</taxon>
    </lineage>
</organism>
<evidence type="ECO:0000256" key="6">
    <source>
        <dbReference type="ARBA" id="ARBA00023235"/>
    </source>
</evidence>
<evidence type="ECO:0000256" key="4">
    <source>
        <dbReference type="ARBA" id="ARBA00013089"/>
    </source>
</evidence>
<dbReference type="PANTHER" id="PTHR30511">
    <property type="entry name" value="ALANINE RACEMASE"/>
    <property type="match status" value="1"/>
</dbReference>
<reference evidence="11 12" key="1">
    <citation type="journal article" date="2018" name="Genome Biol. Evol.">
        <title>Cladogenesis and Genomic Streamlining in Extracellular Endosymbionts of Tropical Stink Bugs.</title>
        <authorList>
            <person name="Otero-Bravo A."/>
            <person name="Goffredi S."/>
            <person name="Sabree Z.L."/>
        </authorList>
    </citation>
    <scope>NUCLEOTIDE SEQUENCE [LARGE SCALE GENOMIC DNA]</scope>
    <source>
        <strain evidence="11 12">SoEO</strain>
    </source>
</reference>
<sequence>MSRPIIATINQKALKHNLSVVKNLSPKSKIWSVVKANAYGHGINNICFSLSDTDGFALLSIDEAILLRELGWKKPILLLEGFFHPNDLYLIDRYCLTTTIHSQWQITALENFLPLNNPIRIYLKINSGMNRLGFDFKSIQKIWKKLISLKNVYDVTLMMHFGNAGNRNEIIHSFKNIQKLIIGLNCSCSISNSACVLWHPEVHYDWVRVGILLYGASPSGNWVDISNTNLQPVMTLSSKIIAIQKLKIGDSIGYGCNYQTQKPKLIGIVACGYADGYPRHAPTGTPLLVDNKITQLLGTVSMDMMTVDLTYCPQADIGSNVELWGNHIKIDQVAKSAGTIGYELMCSLTSRVPIRVI</sequence>
<evidence type="ECO:0000313" key="11">
    <source>
        <dbReference type="EMBL" id="PPI88839.1"/>
    </source>
</evidence>
<accession>A0A2P5T2N0</accession>
<feature type="binding site" evidence="7 9">
    <location>
        <position position="131"/>
    </location>
    <ligand>
        <name>substrate</name>
    </ligand>
</feature>
<feature type="active site" description="Proton acceptor; specific for D-alanine" evidence="7">
    <location>
        <position position="35"/>
    </location>
</feature>
<dbReference type="InterPro" id="IPR009006">
    <property type="entry name" value="Ala_racemase/Decarboxylase_C"/>
</dbReference>
<dbReference type="SUPFAM" id="SSF51419">
    <property type="entry name" value="PLP-binding barrel"/>
    <property type="match status" value="1"/>
</dbReference>
<gene>
    <name evidence="11" type="primary">alr</name>
    <name evidence="11" type="ORF">CRV09_00820</name>
</gene>
<dbReference type="RefSeq" id="WP_136132266.1">
    <property type="nucleotide sequence ID" value="NZ_PDKR01000001.1"/>
</dbReference>
<dbReference type="GO" id="GO:0042803">
    <property type="term" value="F:protein homodimerization activity"/>
    <property type="evidence" value="ECO:0007669"/>
    <property type="project" value="UniProtKB-ARBA"/>
</dbReference>
<comment type="caution">
    <text evidence="11">The sequence shown here is derived from an EMBL/GenBank/DDBJ whole genome shotgun (WGS) entry which is preliminary data.</text>
</comment>
<dbReference type="Gene3D" id="3.20.20.10">
    <property type="entry name" value="Alanine racemase"/>
    <property type="match status" value="1"/>
</dbReference>
<dbReference type="InterPro" id="IPR001608">
    <property type="entry name" value="Ala_racemase_N"/>
</dbReference>
<evidence type="ECO:0000256" key="7">
    <source>
        <dbReference type="HAMAP-Rule" id="MF_01201"/>
    </source>
</evidence>
<comment type="cofactor">
    <cofactor evidence="2 7 8">
        <name>pyridoxal 5'-phosphate</name>
        <dbReference type="ChEBI" id="CHEBI:597326"/>
    </cofactor>
</comment>
<dbReference type="OrthoDB" id="9813814at2"/>
<keyword evidence="6 7" id="KW-0413">Isomerase</keyword>
<dbReference type="HAMAP" id="MF_01201">
    <property type="entry name" value="Ala_racemase"/>
    <property type="match status" value="1"/>
</dbReference>
<protein>
    <recommendedName>
        <fullName evidence="4 7">Alanine racemase</fullName>
        <ecNumber evidence="4 7">5.1.1.1</ecNumber>
    </recommendedName>
</protein>
<dbReference type="PRINTS" id="PR00992">
    <property type="entry name" value="ALARACEMASE"/>
</dbReference>
<proteinExistence type="inferred from homology"/>
<dbReference type="CDD" id="cd06827">
    <property type="entry name" value="PLPDE_III_AR_proteobact"/>
    <property type="match status" value="1"/>
</dbReference>
<dbReference type="SMART" id="SM01005">
    <property type="entry name" value="Ala_racemase_C"/>
    <property type="match status" value="1"/>
</dbReference>